<evidence type="ECO:0000313" key="1">
    <source>
        <dbReference type="EMBL" id="JAD26336.1"/>
    </source>
</evidence>
<organism evidence="1">
    <name type="scientific">Arundo donax</name>
    <name type="common">Giant reed</name>
    <name type="synonym">Donax arundinaceus</name>
    <dbReference type="NCBI Taxonomy" id="35708"/>
    <lineage>
        <taxon>Eukaryota</taxon>
        <taxon>Viridiplantae</taxon>
        <taxon>Streptophyta</taxon>
        <taxon>Embryophyta</taxon>
        <taxon>Tracheophyta</taxon>
        <taxon>Spermatophyta</taxon>
        <taxon>Magnoliopsida</taxon>
        <taxon>Liliopsida</taxon>
        <taxon>Poales</taxon>
        <taxon>Poaceae</taxon>
        <taxon>PACMAD clade</taxon>
        <taxon>Arundinoideae</taxon>
        <taxon>Arundineae</taxon>
        <taxon>Arundo</taxon>
    </lineage>
</organism>
<protein>
    <submittedName>
        <fullName evidence="1">Uncharacterized protein</fullName>
    </submittedName>
</protein>
<dbReference type="EMBL" id="GBRH01271559">
    <property type="protein sequence ID" value="JAD26336.1"/>
    <property type="molecule type" value="Transcribed_RNA"/>
</dbReference>
<accession>A0A0A8YJN8</accession>
<sequence>MLHPAWCPLGTSSTHPMVGHACLFGYMGRF</sequence>
<reference evidence="1" key="1">
    <citation type="submission" date="2014-09" db="EMBL/GenBank/DDBJ databases">
        <authorList>
            <person name="Magalhaes I.L.F."/>
            <person name="Oliveira U."/>
            <person name="Santos F.R."/>
            <person name="Vidigal T.H.D.A."/>
            <person name="Brescovit A.D."/>
            <person name="Santos A.J."/>
        </authorList>
    </citation>
    <scope>NUCLEOTIDE SEQUENCE</scope>
    <source>
        <tissue evidence="1">Shoot tissue taken approximately 20 cm above the soil surface</tissue>
    </source>
</reference>
<reference evidence="1" key="2">
    <citation type="journal article" date="2015" name="Data Brief">
        <title>Shoot transcriptome of the giant reed, Arundo donax.</title>
        <authorList>
            <person name="Barrero R.A."/>
            <person name="Guerrero F.D."/>
            <person name="Moolhuijzen P."/>
            <person name="Goolsby J.A."/>
            <person name="Tidwell J."/>
            <person name="Bellgard S.E."/>
            <person name="Bellgard M.I."/>
        </authorList>
    </citation>
    <scope>NUCLEOTIDE SEQUENCE</scope>
    <source>
        <tissue evidence="1">Shoot tissue taken approximately 20 cm above the soil surface</tissue>
    </source>
</reference>
<dbReference type="AlphaFoldDB" id="A0A0A8YJN8"/>
<name>A0A0A8YJN8_ARUDO</name>
<proteinExistence type="predicted"/>